<dbReference type="STRING" id="1423775.FD03_GL002283"/>
<protein>
    <submittedName>
        <fullName evidence="2">Uncharacterized protein</fullName>
    </submittedName>
</protein>
<comment type="caution">
    <text evidence="2">The sequence shown here is derived from an EMBL/GenBank/DDBJ whole genome shotgun (WGS) entry which is preliminary data.</text>
</comment>
<organism evidence="2 3">
    <name type="scientific">Companilactobacillus nodensis DSM 19682 = JCM 14932 = NBRC 107160</name>
    <dbReference type="NCBI Taxonomy" id="1423775"/>
    <lineage>
        <taxon>Bacteria</taxon>
        <taxon>Bacillati</taxon>
        <taxon>Bacillota</taxon>
        <taxon>Bacilli</taxon>
        <taxon>Lactobacillales</taxon>
        <taxon>Lactobacillaceae</taxon>
        <taxon>Companilactobacillus</taxon>
    </lineage>
</organism>
<gene>
    <name evidence="2" type="ORF">FD03_GL002283</name>
</gene>
<evidence type="ECO:0000313" key="3">
    <source>
        <dbReference type="Proteomes" id="UP000051248"/>
    </source>
</evidence>
<feature type="transmembrane region" description="Helical" evidence="1">
    <location>
        <begin position="6"/>
        <end position="22"/>
    </location>
</feature>
<keyword evidence="1" id="KW-0812">Transmembrane</keyword>
<dbReference type="AlphaFoldDB" id="A0A0R1K4L1"/>
<dbReference type="PATRIC" id="fig|1423775.4.peg.2322"/>
<dbReference type="EMBL" id="AZDZ01000022">
    <property type="protein sequence ID" value="KRK78509.1"/>
    <property type="molecule type" value="Genomic_DNA"/>
</dbReference>
<accession>A0A0R1K4L1</accession>
<evidence type="ECO:0000256" key="1">
    <source>
        <dbReference type="SAM" id="Phobius"/>
    </source>
</evidence>
<reference evidence="2 3" key="1">
    <citation type="journal article" date="2015" name="Genome Announc.">
        <title>Expanding the biotechnology potential of lactobacilli through comparative genomics of 213 strains and associated genera.</title>
        <authorList>
            <person name="Sun Z."/>
            <person name="Harris H.M."/>
            <person name="McCann A."/>
            <person name="Guo C."/>
            <person name="Argimon S."/>
            <person name="Zhang W."/>
            <person name="Yang X."/>
            <person name="Jeffery I.B."/>
            <person name="Cooney J.C."/>
            <person name="Kagawa T.F."/>
            <person name="Liu W."/>
            <person name="Song Y."/>
            <person name="Salvetti E."/>
            <person name="Wrobel A."/>
            <person name="Rasinkangas P."/>
            <person name="Parkhill J."/>
            <person name="Rea M.C."/>
            <person name="O'Sullivan O."/>
            <person name="Ritari J."/>
            <person name="Douillard F.P."/>
            <person name="Paul Ross R."/>
            <person name="Yang R."/>
            <person name="Briner A.E."/>
            <person name="Felis G.E."/>
            <person name="de Vos W.M."/>
            <person name="Barrangou R."/>
            <person name="Klaenhammer T.R."/>
            <person name="Caufield P.W."/>
            <person name="Cui Y."/>
            <person name="Zhang H."/>
            <person name="O'Toole P.W."/>
        </authorList>
    </citation>
    <scope>NUCLEOTIDE SEQUENCE [LARGE SCALE GENOMIC DNA]</scope>
    <source>
        <strain evidence="2 3">DSM 19682</strain>
    </source>
</reference>
<dbReference type="Proteomes" id="UP000051248">
    <property type="component" value="Unassembled WGS sequence"/>
</dbReference>
<keyword evidence="1" id="KW-1133">Transmembrane helix</keyword>
<evidence type="ECO:0000313" key="2">
    <source>
        <dbReference type="EMBL" id="KRK78509.1"/>
    </source>
</evidence>
<keyword evidence="1" id="KW-0472">Membrane</keyword>
<proteinExistence type="predicted"/>
<name>A0A0R1K4L1_9LACO</name>
<sequence>MKMIGWTILVSIVSSVTTYLFMKYKTLENIILNLTDFTQEDIQKLKGLIRWKF</sequence>
<keyword evidence="3" id="KW-1185">Reference proteome</keyword>